<reference evidence="2 3" key="1">
    <citation type="submission" date="2017-10" db="EMBL/GenBank/DDBJ databases">
        <title>Genome of an Actinobacterium that displays light-enhanced growth.</title>
        <authorList>
            <person name="Maresca J.A."/>
            <person name="Hempel P."/>
            <person name="Shevchenko O."/>
            <person name="Miller K.J."/>
            <person name="Hahn M.W."/>
        </authorList>
    </citation>
    <scope>NUCLEOTIDE SEQUENCE [LARGE SCALE GENOMIC DNA]</scope>
    <source>
        <strain evidence="2 3">MWH-Mo1</strain>
    </source>
</reference>
<dbReference type="AlphaFoldDB" id="A0A2Z3S2G0"/>
<dbReference type="SUPFAM" id="SSF50475">
    <property type="entry name" value="FMN-binding split barrel"/>
    <property type="match status" value="1"/>
</dbReference>
<feature type="region of interest" description="Disordered" evidence="1">
    <location>
        <begin position="200"/>
        <end position="221"/>
    </location>
</feature>
<accession>A0A2Z3S2G0</accession>
<protein>
    <submittedName>
        <fullName evidence="2">Pyridoxamine 5'-phosphate oxidase</fullName>
    </submittedName>
</protein>
<organism evidence="2 3">
    <name type="scientific">Aurantimicrobium photophilum</name>
    <dbReference type="NCBI Taxonomy" id="1987356"/>
    <lineage>
        <taxon>Bacteria</taxon>
        <taxon>Bacillati</taxon>
        <taxon>Actinomycetota</taxon>
        <taxon>Actinomycetes</taxon>
        <taxon>Micrococcales</taxon>
        <taxon>Microbacteriaceae</taxon>
        <taxon>Aurantimicrobium</taxon>
    </lineage>
</organism>
<dbReference type="KEGG" id="aum:AURMO_00067"/>
<keyword evidence="3" id="KW-1185">Reference proteome</keyword>
<sequence>MSNAELPRTDELRVKRIPEKQVFDRDALNALLDEAIVGHVAVLRGDQPVVLPVGIGRDGDTLLIHGSTGSGIFREMADGRPLSVAVTLLDGLVYARSAFESSIHYRSAVIMGSAAVVEGDEKLEALAILTNHMMPGRWEEVRETTKKELAATMVLRVPLERVSVKVSDAGPDEFEDDGDDRSIWAGVLPLRIVAGEPYASEMTPEGTPVSPSVIAQTQRLS</sequence>
<feature type="compositionally biased region" description="Polar residues" evidence="1">
    <location>
        <begin position="209"/>
        <end position="221"/>
    </location>
</feature>
<gene>
    <name evidence="2" type="ORF">AURMO_00067</name>
</gene>
<proteinExistence type="predicted"/>
<dbReference type="PANTHER" id="PTHR34071:SF2">
    <property type="entry name" value="FLAVIN-NUCLEOTIDE-BINDING PROTEIN"/>
    <property type="match status" value="1"/>
</dbReference>
<evidence type="ECO:0000256" key="1">
    <source>
        <dbReference type="SAM" id="MobiDB-lite"/>
    </source>
</evidence>
<dbReference type="Proteomes" id="UP000246894">
    <property type="component" value="Chromosome"/>
</dbReference>
<dbReference type="InterPro" id="IPR024747">
    <property type="entry name" value="Pyridox_Oxase-rel"/>
</dbReference>
<dbReference type="InterPro" id="IPR012349">
    <property type="entry name" value="Split_barrel_FMN-bd"/>
</dbReference>
<dbReference type="PANTHER" id="PTHR34071">
    <property type="entry name" value="5-NITROIMIDAZOLE ANTIBIOTICS RESISTANCE PROTEIN, NIMA-FAMILY-RELATED PROTEIN-RELATED"/>
    <property type="match status" value="1"/>
</dbReference>
<name>A0A2Z3S2G0_9MICO</name>
<dbReference type="Gene3D" id="2.30.110.10">
    <property type="entry name" value="Electron Transport, Fmn-binding Protein, Chain A"/>
    <property type="match status" value="1"/>
</dbReference>
<evidence type="ECO:0000313" key="2">
    <source>
        <dbReference type="EMBL" id="AWR20692.1"/>
    </source>
</evidence>
<dbReference type="EMBL" id="CP023994">
    <property type="protein sequence ID" value="AWR20692.1"/>
    <property type="molecule type" value="Genomic_DNA"/>
</dbReference>
<evidence type="ECO:0000313" key="3">
    <source>
        <dbReference type="Proteomes" id="UP000246894"/>
    </source>
</evidence>
<dbReference type="RefSeq" id="WP_204163623.1">
    <property type="nucleotide sequence ID" value="NZ_CP023994.1"/>
</dbReference>
<dbReference type="Pfam" id="PF12900">
    <property type="entry name" value="Pyridox_ox_2"/>
    <property type="match status" value="1"/>
</dbReference>